<accession>A0A942T0Z2</accession>
<organism evidence="2">
    <name type="scientific">Neobacillus citreus</name>
    <dbReference type="NCBI Taxonomy" id="2833578"/>
    <lineage>
        <taxon>Bacteria</taxon>
        <taxon>Bacillati</taxon>
        <taxon>Bacillota</taxon>
        <taxon>Bacilli</taxon>
        <taxon>Bacillales</taxon>
        <taxon>Bacillaceae</taxon>
        <taxon>Neobacillus</taxon>
    </lineage>
</organism>
<dbReference type="InterPro" id="IPR018547">
    <property type="entry name" value="AbiEi_C"/>
</dbReference>
<gene>
    <name evidence="2" type="ORF">KHB02_18290</name>
</gene>
<proteinExistence type="predicted"/>
<dbReference type="Pfam" id="PF09407">
    <property type="entry name" value="AbiEi_1"/>
    <property type="match status" value="1"/>
</dbReference>
<evidence type="ECO:0000259" key="1">
    <source>
        <dbReference type="Pfam" id="PF09407"/>
    </source>
</evidence>
<evidence type="ECO:0000313" key="2">
    <source>
        <dbReference type="EMBL" id="MBS4183347.1"/>
    </source>
</evidence>
<comment type="caution">
    <text evidence="2">The sequence shown here is derived from an EMBL/GenBank/DDBJ whole genome shotgun (WGS) entry which is preliminary data.</text>
</comment>
<sequence length="199" mass="21150">MPTPRLLTTDDWPEPELRAAVLAGELVPVGWCWASPAEPQDPALRSRAFTWRVPDRRAAAALLTAAWIWGAVARPPDPVEVAVGLRVRVGADPGVRLREVQLGADDVVVTGGAQVTTPERTALDLLRVPGTGAGEFDGVRAVAVSALVALGLVDVERLADRITALGTVPMARQAERRLRALPPLHVPELPGVGRGTDLR</sequence>
<name>A0A942T0Z2_9BACI</name>
<protein>
    <recommendedName>
        <fullName evidence="1">AbiEi antitoxin C-terminal domain-containing protein</fullName>
    </recommendedName>
</protein>
<dbReference type="EMBL" id="JAGYPE010000003">
    <property type="protein sequence ID" value="MBS4183347.1"/>
    <property type="molecule type" value="Genomic_DNA"/>
</dbReference>
<reference evidence="2" key="1">
    <citation type="submission" date="2021-05" db="EMBL/GenBank/DDBJ databases">
        <title>Novel Bacillus species.</title>
        <authorList>
            <person name="Liu G."/>
        </authorList>
    </citation>
    <scope>NUCLEOTIDE SEQUENCE</scope>
    <source>
        <strain evidence="2">FJAT-50051</strain>
    </source>
</reference>
<dbReference type="AlphaFoldDB" id="A0A942T0Z2"/>
<feature type="domain" description="AbiEi antitoxin C-terminal" evidence="1">
    <location>
        <begin position="57"/>
        <end position="172"/>
    </location>
</feature>